<evidence type="ECO:0000313" key="2">
    <source>
        <dbReference type="Proteomes" id="UP000095283"/>
    </source>
</evidence>
<dbReference type="WBParaSite" id="Hba_12743">
    <property type="protein sequence ID" value="Hba_12743"/>
    <property type="gene ID" value="Hba_12743"/>
</dbReference>
<dbReference type="AlphaFoldDB" id="A0A1I7X5A5"/>
<evidence type="ECO:0000256" key="1">
    <source>
        <dbReference type="SAM" id="Phobius"/>
    </source>
</evidence>
<keyword evidence="1" id="KW-0812">Transmembrane</keyword>
<keyword evidence="1" id="KW-0472">Membrane</keyword>
<dbReference type="Proteomes" id="UP000095283">
    <property type="component" value="Unplaced"/>
</dbReference>
<feature type="transmembrane region" description="Helical" evidence="1">
    <location>
        <begin position="240"/>
        <end position="261"/>
    </location>
</feature>
<accession>A0A1I7X5A5</accession>
<proteinExistence type="predicted"/>
<organism evidence="2 3">
    <name type="scientific">Heterorhabditis bacteriophora</name>
    <name type="common">Entomopathogenic nematode worm</name>
    <dbReference type="NCBI Taxonomy" id="37862"/>
    <lineage>
        <taxon>Eukaryota</taxon>
        <taxon>Metazoa</taxon>
        <taxon>Ecdysozoa</taxon>
        <taxon>Nematoda</taxon>
        <taxon>Chromadorea</taxon>
        <taxon>Rhabditida</taxon>
        <taxon>Rhabditina</taxon>
        <taxon>Rhabditomorpha</taxon>
        <taxon>Strongyloidea</taxon>
        <taxon>Heterorhabditidae</taxon>
        <taxon>Heterorhabditis</taxon>
    </lineage>
</organism>
<protein>
    <submittedName>
        <fullName evidence="3">BTB domain-containing protein</fullName>
    </submittedName>
</protein>
<keyword evidence="2" id="KW-1185">Reference proteome</keyword>
<reference evidence="3" key="1">
    <citation type="submission" date="2016-11" db="UniProtKB">
        <authorList>
            <consortium name="WormBaseParasite"/>
        </authorList>
    </citation>
    <scope>IDENTIFICATION</scope>
</reference>
<sequence>MGTEILHDAYYLAAPSNFGRPFKILVQDQTFLIDSEYMKKMSPVSFVFSVMCYGKDFEGGRELSREIVDEKCVDIDVFLKSVNDTTVINSSNFTIILRLSNKYQVLPVFEACENYIRRQDLDVLKPDEVMTLLIAAHEFHCHRDVMVKLIRRLAIEGNVVFARLKISRFLPAQIRKFKLHEINTLVCLQSSIVLDLEPDGVTLFARNVKPYLVSALHVMSVTRHWKLYMYIHKENMIKHIIIIIISNYLNIYIYLFIYLYLCQNDIVLKIGKRFQ</sequence>
<name>A0A1I7X5A5_HETBA</name>
<keyword evidence="1" id="KW-1133">Transmembrane helix</keyword>
<evidence type="ECO:0000313" key="3">
    <source>
        <dbReference type="WBParaSite" id="Hba_12743"/>
    </source>
</evidence>